<keyword evidence="4" id="KW-1185">Reference proteome</keyword>
<sequence>MVREFYANAWEPEKEKRKPYTYTTMVRGKEISFSRNNIKRVLKLRKDPLPDAASYEERVANKDYRLDHVQEDLCIEGGEWVRHKVGRHHYLRRADLEPMTKGWYDFVCRSIMPTTNHSELTVERAVLIHSIIIGENINVEEIIAKQFYKFIYKTDLSSSLLFPSIIAALCADAKAPAIKNDNLIPQEPAIVGAAMLRTRETRARNPRQEAPPQQPPPVQPQPQVHQQQHFPSNFYTHFDASMSRIYRRSFEAINPRMDRMDDQLSFLCYSNQMVNETMYYPYQNTARQFREMEAQGIPMTIANLAIHRHRE</sequence>
<reference evidence="3 4" key="1">
    <citation type="journal article" date="2023" name="Plants (Basel)">
        <title>Bridging the Gap: Combining Genomics and Transcriptomics Approaches to Understand Stylosanthes scabra, an Orphan Legume from the Brazilian Caatinga.</title>
        <authorList>
            <person name="Ferreira-Neto J.R.C."/>
            <person name="da Silva M.D."/>
            <person name="Binneck E."/>
            <person name="de Melo N.F."/>
            <person name="da Silva R.H."/>
            <person name="de Melo A.L.T.M."/>
            <person name="Pandolfi V."/>
            <person name="Bustamante F.O."/>
            <person name="Brasileiro-Vidal A.C."/>
            <person name="Benko-Iseppon A.M."/>
        </authorList>
    </citation>
    <scope>NUCLEOTIDE SEQUENCE [LARGE SCALE GENOMIC DNA]</scope>
    <source>
        <tissue evidence="3">Leaves</tissue>
    </source>
</reference>
<feature type="region of interest" description="Disordered" evidence="1">
    <location>
        <begin position="201"/>
        <end position="227"/>
    </location>
</feature>
<gene>
    <name evidence="3" type="ORF">PIB30_056160</name>
</gene>
<comment type="caution">
    <text evidence="3">The sequence shown here is derived from an EMBL/GenBank/DDBJ whole genome shotgun (WGS) entry which is preliminary data.</text>
</comment>
<name>A0ABU6ZI30_9FABA</name>
<organism evidence="3 4">
    <name type="scientific">Stylosanthes scabra</name>
    <dbReference type="NCBI Taxonomy" id="79078"/>
    <lineage>
        <taxon>Eukaryota</taxon>
        <taxon>Viridiplantae</taxon>
        <taxon>Streptophyta</taxon>
        <taxon>Embryophyta</taxon>
        <taxon>Tracheophyta</taxon>
        <taxon>Spermatophyta</taxon>
        <taxon>Magnoliopsida</taxon>
        <taxon>eudicotyledons</taxon>
        <taxon>Gunneridae</taxon>
        <taxon>Pentapetalae</taxon>
        <taxon>rosids</taxon>
        <taxon>fabids</taxon>
        <taxon>Fabales</taxon>
        <taxon>Fabaceae</taxon>
        <taxon>Papilionoideae</taxon>
        <taxon>50 kb inversion clade</taxon>
        <taxon>dalbergioids sensu lato</taxon>
        <taxon>Dalbergieae</taxon>
        <taxon>Pterocarpus clade</taxon>
        <taxon>Stylosanthes</taxon>
    </lineage>
</organism>
<dbReference type="InterPro" id="IPR046796">
    <property type="entry name" value="Transposase_32_dom"/>
</dbReference>
<accession>A0ABU6ZI30</accession>
<proteinExistence type="predicted"/>
<feature type="domain" description="Putative plant transposon protein" evidence="2">
    <location>
        <begin position="1"/>
        <end position="176"/>
    </location>
</feature>
<dbReference type="Pfam" id="PF20167">
    <property type="entry name" value="Transposase_32"/>
    <property type="match status" value="1"/>
</dbReference>
<evidence type="ECO:0000259" key="2">
    <source>
        <dbReference type="Pfam" id="PF20167"/>
    </source>
</evidence>
<dbReference type="EMBL" id="JASCZI010272306">
    <property type="protein sequence ID" value="MED6221582.1"/>
    <property type="molecule type" value="Genomic_DNA"/>
</dbReference>
<evidence type="ECO:0000313" key="4">
    <source>
        <dbReference type="Proteomes" id="UP001341840"/>
    </source>
</evidence>
<evidence type="ECO:0000313" key="3">
    <source>
        <dbReference type="EMBL" id="MED6221582.1"/>
    </source>
</evidence>
<protein>
    <recommendedName>
        <fullName evidence="2">Putative plant transposon protein domain-containing protein</fullName>
    </recommendedName>
</protein>
<evidence type="ECO:0000256" key="1">
    <source>
        <dbReference type="SAM" id="MobiDB-lite"/>
    </source>
</evidence>
<dbReference type="Proteomes" id="UP001341840">
    <property type="component" value="Unassembled WGS sequence"/>
</dbReference>